<keyword evidence="3" id="KW-0238">DNA-binding</keyword>
<dbReference type="GO" id="GO:0000160">
    <property type="term" value="P:phosphorelay signal transduction system"/>
    <property type="evidence" value="ECO:0007669"/>
    <property type="project" value="InterPro"/>
</dbReference>
<dbReference type="InterPro" id="IPR016032">
    <property type="entry name" value="Sig_transdc_resp-reg_C-effctor"/>
</dbReference>
<dbReference type="InterPro" id="IPR039420">
    <property type="entry name" value="WalR-like"/>
</dbReference>
<protein>
    <submittedName>
        <fullName evidence="8">Response regulator transcription factor</fullName>
    </submittedName>
</protein>
<evidence type="ECO:0000256" key="2">
    <source>
        <dbReference type="ARBA" id="ARBA00023015"/>
    </source>
</evidence>
<evidence type="ECO:0000259" key="6">
    <source>
        <dbReference type="PROSITE" id="PS50043"/>
    </source>
</evidence>
<dbReference type="PROSITE" id="PS50043">
    <property type="entry name" value="HTH_LUXR_2"/>
    <property type="match status" value="1"/>
</dbReference>
<proteinExistence type="predicted"/>
<feature type="modified residue" description="4-aspartylphosphate" evidence="5">
    <location>
        <position position="55"/>
    </location>
</feature>
<dbReference type="GO" id="GO:0006355">
    <property type="term" value="P:regulation of DNA-templated transcription"/>
    <property type="evidence" value="ECO:0007669"/>
    <property type="project" value="InterPro"/>
</dbReference>
<dbReference type="Pfam" id="PF00196">
    <property type="entry name" value="GerE"/>
    <property type="match status" value="1"/>
</dbReference>
<evidence type="ECO:0000256" key="5">
    <source>
        <dbReference type="PROSITE-ProRule" id="PRU00169"/>
    </source>
</evidence>
<feature type="domain" description="Response regulatory" evidence="7">
    <location>
        <begin position="4"/>
        <end position="120"/>
    </location>
</feature>
<dbReference type="InterPro" id="IPR000792">
    <property type="entry name" value="Tscrpt_reg_LuxR_C"/>
</dbReference>
<comment type="caution">
    <text evidence="8">The sequence shown here is derived from an EMBL/GenBank/DDBJ whole genome shotgun (WGS) entry which is preliminary data.</text>
</comment>
<dbReference type="PANTHER" id="PTHR43214:SF41">
    <property type="entry name" value="NITRATE_NITRITE RESPONSE REGULATOR PROTEIN NARP"/>
    <property type="match status" value="1"/>
</dbReference>
<keyword evidence="9" id="KW-1185">Reference proteome</keyword>
<evidence type="ECO:0000256" key="4">
    <source>
        <dbReference type="ARBA" id="ARBA00023163"/>
    </source>
</evidence>
<accession>A0A4R4K4D8</accession>
<dbReference type="InterPro" id="IPR011006">
    <property type="entry name" value="CheY-like_superfamily"/>
</dbReference>
<dbReference type="Proteomes" id="UP000295706">
    <property type="component" value="Unassembled WGS sequence"/>
</dbReference>
<keyword evidence="2" id="KW-0805">Transcription regulation</keyword>
<evidence type="ECO:0000313" key="9">
    <source>
        <dbReference type="Proteomes" id="UP000295706"/>
    </source>
</evidence>
<dbReference type="SMART" id="SM00448">
    <property type="entry name" value="REC"/>
    <property type="match status" value="1"/>
</dbReference>
<dbReference type="AlphaFoldDB" id="A0A4R4K4D8"/>
<dbReference type="PROSITE" id="PS50110">
    <property type="entry name" value="RESPONSE_REGULATORY"/>
    <property type="match status" value="1"/>
</dbReference>
<dbReference type="PRINTS" id="PR00038">
    <property type="entry name" value="HTHLUXR"/>
</dbReference>
<dbReference type="SMART" id="SM00421">
    <property type="entry name" value="HTH_LUXR"/>
    <property type="match status" value="1"/>
</dbReference>
<dbReference type="Gene3D" id="3.40.50.2300">
    <property type="match status" value="1"/>
</dbReference>
<name>A0A4R4K4D8_9BACT</name>
<dbReference type="CDD" id="cd17535">
    <property type="entry name" value="REC_NarL-like"/>
    <property type="match status" value="1"/>
</dbReference>
<feature type="domain" description="HTH luxR-type" evidence="6">
    <location>
        <begin position="144"/>
        <end position="209"/>
    </location>
</feature>
<dbReference type="CDD" id="cd06170">
    <property type="entry name" value="LuxR_C_like"/>
    <property type="match status" value="1"/>
</dbReference>
<dbReference type="PANTHER" id="PTHR43214">
    <property type="entry name" value="TWO-COMPONENT RESPONSE REGULATOR"/>
    <property type="match status" value="1"/>
</dbReference>
<dbReference type="Pfam" id="PF00072">
    <property type="entry name" value="Response_reg"/>
    <property type="match status" value="1"/>
</dbReference>
<dbReference type="InterPro" id="IPR001789">
    <property type="entry name" value="Sig_transdc_resp-reg_receiver"/>
</dbReference>
<dbReference type="InterPro" id="IPR058245">
    <property type="entry name" value="NreC/VraR/RcsB-like_REC"/>
</dbReference>
<dbReference type="RefSeq" id="WP_132120768.1">
    <property type="nucleotide sequence ID" value="NZ_SMJU01000014.1"/>
</dbReference>
<dbReference type="SUPFAM" id="SSF52172">
    <property type="entry name" value="CheY-like"/>
    <property type="match status" value="1"/>
</dbReference>
<dbReference type="EMBL" id="SMJU01000014">
    <property type="protein sequence ID" value="TDB61351.1"/>
    <property type="molecule type" value="Genomic_DNA"/>
</dbReference>
<dbReference type="GO" id="GO:0003677">
    <property type="term" value="F:DNA binding"/>
    <property type="evidence" value="ECO:0007669"/>
    <property type="project" value="UniProtKB-KW"/>
</dbReference>
<keyword evidence="4" id="KW-0804">Transcription</keyword>
<sequence>MLIKVAVIDDHRIFIEGLHSLLSAQNGFQIVHQFYSEHIPDEYLSFQNIDVVLLDISLGDSNGIDLCLKIKKKNPGTKILFLSAFYQNSIIIRALRSGGSGYILKNCSRKELFDAIRSVSQGKNYFSHEISQMVAQSFLIKDPTKLSIESITPREREILYWIVNELSNAEIAEKLGISIKTVEIHRMRLLSKFGVKNTAGLVRKAIENNVLAEISL</sequence>
<keyword evidence="1 5" id="KW-0597">Phosphoprotein</keyword>
<evidence type="ECO:0000259" key="7">
    <source>
        <dbReference type="PROSITE" id="PS50110"/>
    </source>
</evidence>
<evidence type="ECO:0000256" key="3">
    <source>
        <dbReference type="ARBA" id="ARBA00023125"/>
    </source>
</evidence>
<evidence type="ECO:0000313" key="8">
    <source>
        <dbReference type="EMBL" id="TDB61351.1"/>
    </source>
</evidence>
<organism evidence="8 9">
    <name type="scientific">Arundinibacter roseus</name>
    <dbReference type="NCBI Taxonomy" id="2070510"/>
    <lineage>
        <taxon>Bacteria</taxon>
        <taxon>Pseudomonadati</taxon>
        <taxon>Bacteroidota</taxon>
        <taxon>Cytophagia</taxon>
        <taxon>Cytophagales</taxon>
        <taxon>Spirosomataceae</taxon>
        <taxon>Arundinibacter</taxon>
    </lineage>
</organism>
<evidence type="ECO:0000256" key="1">
    <source>
        <dbReference type="ARBA" id="ARBA00022553"/>
    </source>
</evidence>
<gene>
    <name evidence="8" type="ORF">EZE20_19290</name>
</gene>
<reference evidence="8 9" key="1">
    <citation type="submission" date="2019-02" db="EMBL/GenBank/DDBJ databases">
        <title>Arundinibacter roseus gen. nov., sp. nov., a new member of the family Cytophagaceae.</title>
        <authorList>
            <person name="Szuroczki S."/>
            <person name="Khayer B."/>
            <person name="Sproer C."/>
            <person name="Toumi M."/>
            <person name="Szabo A."/>
            <person name="Felfoldi T."/>
            <person name="Schumann P."/>
            <person name="Toth E."/>
        </authorList>
    </citation>
    <scope>NUCLEOTIDE SEQUENCE [LARGE SCALE GENOMIC DNA]</scope>
    <source>
        <strain evidence="8 9">DMA-k-7a</strain>
    </source>
</reference>
<dbReference type="OrthoDB" id="9797341at2"/>
<dbReference type="SUPFAM" id="SSF46894">
    <property type="entry name" value="C-terminal effector domain of the bipartite response regulators"/>
    <property type="match status" value="1"/>
</dbReference>